<dbReference type="AlphaFoldDB" id="A0A9Q0S2Y9"/>
<accession>A0A9Q0S2Y9</accession>
<dbReference type="PANTHER" id="PTHR46909">
    <property type="entry name" value="39S RIBOSOMAL PROTEIN L36, MITOCHONDRIAL"/>
    <property type="match status" value="1"/>
</dbReference>
<keyword evidence="3" id="KW-0809">Transit peptide</keyword>
<evidence type="ECO:0000313" key="9">
    <source>
        <dbReference type="Proteomes" id="UP001151699"/>
    </source>
</evidence>
<organism evidence="8 9">
    <name type="scientific">Pseudolycoriella hygida</name>
    <dbReference type="NCBI Taxonomy" id="35572"/>
    <lineage>
        <taxon>Eukaryota</taxon>
        <taxon>Metazoa</taxon>
        <taxon>Ecdysozoa</taxon>
        <taxon>Arthropoda</taxon>
        <taxon>Hexapoda</taxon>
        <taxon>Insecta</taxon>
        <taxon>Pterygota</taxon>
        <taxon>Neoptera</taxon>
        <taxon>Endopterygota</taxon>
        <taxon>Diptera</taxon>
        <taxon>Nematocera</taxon>
        <taxon>Sciaroidea</taxon>
        <taxon>Sciaridae</taxon>
        <taxon>Pseudolycoriella</taxon>
    </lineage>
</organism>
<keyword evidence="4 7" id="KW-0689">Ribosomal protein</keyword>
<keyword evidence="6 7" id="KW-0687">Ribonucleoprotein</keyword>
<dbReference type="InterPro" id="IPR052143">
    <property type="entry name" value="Mitoribosomal_bL36m"/>
</dbReference>
<dbReference type="Pfam" id="PF00444">
    <property type="entry name" value="Ribosomal_L36"/>
    <property type="match status" value="1"/>
</dbReference>
<evidence type="ECO:0000256" key="7">
    <source>
        <dbReference type="RuleBase" id="RU000570"/>
    </source>
</evidence>
<dbReference type="SUPFAM" id="SSF57840">
    <property type="entry name" value="Ribosomal protein L36"/>
    <property type="match status" value="1"/>
</dbReference>
<gene>
    <name evidence="8" type="primary">Mrpl36</name>
    <name evidence="8" type="ORF">Bhyg_06459</name>
</gene>
<dbReference type="GO" id="GO:0006412">
    <property type="term" value="P:translation"/>
    <property type="evidence" value="ECO:0007669"/>
    <property type="project" value="InterPro"/>
</dbReference>
<keyword evidence="9" id="KW-1185">Reference proteome</keyword>
<comment type="caution">
    <text evidence="8">The sequence shown here is derived from an EMBL/GenBank/DDBJ whole genome shotgun (WGS) entry which is preliminary data.</text>
</comment>
<evidence type="ECO:0000256" key="4">
    <source>
        <dbReference type="ARBA" id="ARBA00022980"/>
    </source>
</evidence>
<dbReference type="OrthoDB" id="10265903at2759"/>
<keyword evidence="5" id="KW-0496">Mitochondrion</keyword>
<dbReference type="InterPro" id="IPR035977">
    <property type="entry name" value="Ribosomal_bL36_sp"/>
</dbReference>
<name>A0A9Q0S2Y9_9DIPT</name>
<dbReference type="NCBIfam" id="TIGR01022">
    <property type="entry name" value="rpmJ_bact"/>
    <property type="match status" value="1"/>
</dbReference>
<evidence type="ECO:0000256" key="5">
    <source>
        <dbReference type="ARBA" id="ARBA00023128"/>
    </source>
</evidence>
<dbReference type="EMBL" id="WJQU01000002">
    <property type="protein sequence ID" value="KAJ6641520.1"/>
    <property type="molecule type" value="Genomic_DNA"/>
</dbReference>
<dbReference type="Proteomes" id="UP001151699">
    <property type="component" value="Chromosome B"/>
</dbReference>
<dbReference type="InterPro" id="IPR000473">
    <property type="entry name" value="Ribosomal_bL36"/>
</dbReference>
<sequence>MWGPTRNLVQSFSPFLRNLVTKLPTHAPGSISRSFHCIVGSSSLRSTSLISSLTNKQNAGILQLTSPLLQIFCGFKVKGVLKRRCKDCYHVVRKGRGYIICKTHPRHKQMAMAQRPEKKWILTHATQSKIRPY</sequence>
<reference evidence="8" key="1">
    <citation type="submission" date="2022-07" db="EMBL/GenBank/DDBJ databases">
        <authorList>
            <person name="Trinca V."/>
            <person name="Uliana J.V.C."/>
            <person name="Torres T.T."/>
            <person name="Ward R.J."/>
            <person name="Monesi N."/>
        </authorList>
    </citation>
    <scope>NUCLEOTIDE SEQUENCE</scope>
    <source>
        <strain evidence="8">HSMRA1968</strain>
        <tissue evidence="8">Whole embryos</tissue>
    </source>
</reference>
<evidence type="ECO:0000313" key="8">
    <source>
        <dbReference type="EMBL" id="KAJ6641520.1"/>
    </source>
</evidence>
<dbReference type="PANTHER" id="PTHR46909:SF1">
    <property type="entry name" value="LARGE RIBOSOMAL SUBUNIT PROTEIN BL36M"/>
    <property type="match status" value="1"/>
</dbReference>
<protein>
    <recommendedName>
        <fullName evidence="7">Ribosomal protein</fullName>
    </recommendedName>
</protein>
<comment type="similarity">
    <text evidence="2 7">Belongs to the bacterial ribosomal protein bL36 family.</text>
</comment>
<evidence type="ECO:0000256" key="1">
    <source>
        <dbReference type="ARBA" id="ARBA00004173"/>
    </source>
</evidence>
<proteinExistence type="inferred from homology"/>
<evidence type="ECO:0000256" key="3">
    <source>
        <dbReference type="ARBA" id="ARBA00022946"/>
    </source>
</evidence>
<comment type="subcellular location">
    <subcellularLocation>
        <location evidence="1">Mitochondrion</location>
    </subcellularLocation>
</comment>
<dbReference type="GO" id="GO:0005762">
    <property type="term" value="C:mitochondrial large ribosomal subunit"/>
    <property type="evidence" value="ECO:0007669"/>
    <property type="project" value="TreeGrafter"/>
</dbReference>
<evidence type="ECO:0000256" key="6">
    <source>
        <dbReference type="ARBA" id="ARBA00023274"/>
    </source>
</evidence>
<evidence type="ECO:0000256" key="2">
    <source>
        <dbReference type="ARBA" id="ARBA00007645"/>
    </source>
</evidence>
<dbReference type="GO" id="GO:0003735">
    <property type="term" value="F:structural constituent of ribosome"/>
    <property type="evidence" value="ECO:0007669"/>
    <property type="project" value="InterPro"/>
</dbReference>